<proteinExistence type="predicted"/>
<dbReference type="InterPro" id="IPR011385">
    <property type="entry name" value="Site-sp_rcmbase"/>
</dbReference>
<organism evidence="1 2">
    <name type="scientific">Bacteriovorax stolpii</name>
    <name type="common">Bdellovibrio stolpii</name>
    <dbReference type="NCBI Taxonomy" id="960"/>
    <lineage>
        <taxon>Bacteria</taxon>
        <taxon>Pseudomonadati</taxon>
        <taxon>Bdellovibrionota</taxon>
        <taxon>Bacteriovoracia</taxon>
        <taxon>Bacteriovoracales</taxon>
        <taxon>Bacteriovoracaceae</taxon>
        <taxon>Bacteriovorax</taxon>
    </lineage>
</organism>
<dbReference type="AlphaFoldDB" id="A0A2K9NVF9"/>
<dbReference type="RefSeq" id="WP_102244789.1">
    <property type="nucleotide sequence ID" value="NZ_CP025704.1"/>
</dbReference>
<keyword evidence="2" id="KW-1185">Reference proteome</keyword>
<dbReference type="EMBL" id="CP025704">
    <property type="protein sequence ID" value="AUN99498.1"/>
    <property type="molecule type" value="Genomic_DNA"/>
</dbReference>
<dbReference type="KEGG" id="bsto:C0V70_15570"/>
<gene>
    <name evidence="1" type="ORF">C0V70_15570</name>
</gene>
<evidence type="ECO:0000313" key="1">
    <source>
        <dbReference type="EMBL" id="AUN99498.1"/>
    </source>
</evidence>
<dbReference type="Proteomes" id="UP000235584">
    <property type="component" value="Chromosome"/>
</dbReference>
<reference evidence="1 2" key="1">
    <citation type="submission" date="2018-01" db="EMBL/GenBank/DDBJ databases">
        <title>Complete genome sequence of Bacteriovorax stolpii DSM12778.</title>
        <authorList>
            <person name="Tang B."/>
            <person name="Chang J."/>
        </authorList>
    </citation>
    <scope>NUCLEOTIDE SEQUENCE [LARGE SCALE GENOMIC DNA]</scope>
    <source>
        <strain evidence="1 2">DSM 12778</strain>
    </source>
</reference>
<name>A0A2K9NVF9_BACTC</name>
<dbReference type="Pfam" id="PF10136">
    <property type="entry name" value="SpecificRecomb"/>
    <property type="match status" value="1"/>
</dbReference>
<sequence length="679" mass="76283">MLFNRLISIFRKYKQYEVDENKKTSLDLILNEVNPQSPLETRIEWLQKLVKWIRGTDLFEDAPEKAAATKIKYLFMVLERNSDKKEKIQKSLTLTLQELSSIEFFCEVGLPSQIGLIGELVDKLTEKILPKKPIGHQLSELMITLFPDEEDVQWLKSLDEQTLEKLTTLFDTNNETYPHLKSDIEEALIYLISQIVAIGLSPGIRKRIPHKRMKSLPFFYLSGKLNLYLKTKSENNNPALAQQLHEELLDLLMESQAAISEVYHHLDRFGVSTHLVFQLERMKLFLKRTHTLLDIVSTGHLTRTRISHFVAELVEQNLLQRNAMGIYSNNATLLAQKIIENNSQAGEHYIAKDKKEYVKMVKSAMGGGVLTALTVLLKNLLGMIGLNKFFYGAFSTINYAGSFLFIQMCGFTLATKQPAATAPALAKKLELAENREGIEAVTDEIVYITRTQIAAVFGNLAAVIPAILIINYICMSVTGHWLFSPDTAHYTLHSTDILGPTIIYGAFTGVLLWSSSVIAGWTTNWYSFHQLSYLITNNKKIKTILTADGAKKVAHFFDHEITGIAGSVSLGFLLGLMPEILKFIGIPLEVRHVTLSTGALTAAVSSLGVESLKSPEFVRAALGIVLIGFLNLSVSFLLALFVAFRAKKISSHRKALIFQSVLKRFYQKPFSFFIPKSST</sequence>
<accession>A0A2K9NVF9</accession>
<protein>
    <submittedName>
        <fullName evidence="1">Uncharacterized protein</fullName>
    </submittedName>
</protein>
<dbReference type="PIRSF" id="PIRSF015380">
    <property type="entry name" value="Site-sp_rcmb"/>
    <property type="match status" value="1"/>
</dbReference>
<evidence type="ECO:0000313" key="2">
    <source>
        <dbReference type="Proteomes" id="UP000235584"/>
    </source>
</evidence>